<evidence type="ECO:0000313" key="1">
    <source>
        <dbReference type="EMBL" id="APG62853.1"/>
    </source>
</evidence>
<accession>A0A1L3JCR4</accession>
<gene>
    <name evidence="1" type="ORF">LPB140_08670</name>
</gene>
<keyword evidence="2" id="KW-1185">Reference proteome</keyword>
<dbReference type="KEGG" id="sphl:LPB140_08670"/>
<name>A0A1L3JCR4_9SPHN</name>
<sequence length="59" mass="6787">MIMGGLKSRQLFLLNYNQQSIFADMISKCLPYRAGKAKARPTFIPKEHSHGGYPYIFNH</sequence>
<dbReference type="Proteomes" id="UP000242561">
    <property type="component" value="Chromosome"/>
</dbReference>
<organism evidence="1 2">
    <name type="scientific">Sphingorhabdus lutea</name>
    <dbReference type="NCBI Taxonomy" id="1913578"/>
    <lineage>
        <taxon>Bacteria</taxon>
        <taxon>Pseudomonadati</taxon>
        <taxon>Pseudomonadota</taxon>
        <taxon>Alphaproteobacteria</taxon>
        <taxon>Sphingomonadales</taxon>
        <taxon>Sphingomonadaceae</taxon>
        <taxon>Sphingorhabdus</taxon>
    </lineage>
</organism>
<evidence type="ECO:0000313" key="2">
    <source>
        <dbReference type="Proteomes" id="UP000242561"/>
    </source>
</evidence>
<dbReference type="AlphaFoldDB" id="A0A1L3JCR4"/>
<reference evidence="1 2" key="1">
    <citation type="submission" date="2016-11" db="EMBL/GenBank/DDBJ databases">
        <title>Sphingorhabdus sp. LPB0140, isolated from marine environment.</title>
        <authorList>
            <person name="Kim E."/>
            <person name="Yi H."/>
        </authorList>
    </citation>
    <scope>NUCLEOTIDE SEQUENCE [LARGE SCALE GENOMIC DNA]</scope>
    <source>
        <strain evidence="1 2">LPB0140</strain>
    </source>
</reference>
<proteinExistence type="predicted"/>
<dbReference type="EMBL" id="CP018154">
    <property type="protein sequence ID" value="APG62853.1"/>
    <property type="molecule type" value="Genomic_DNA"/>
</dbReference>
<protein>
    <submittedName>
        <fullName evidence="1">Uncharacterized protein</fullName>
    </submittedName>
</protein>